<evidence type="ECO:0000313" key="1">
    <source>
        <dbReference type="EMBL" id="VTR95348.1"/>
    </source>
</evidence>
<sequence length="113" mass="12607">MAEKDEFAPLRFLDGDGSCSLMLTEFSPWAATFEELEWDGGGYSWHGVADALVRLKAPKLKKKIKYDPEGSMFVAFGPDRDALVQLARLMLEAMADPAVLREAIEKANPRLMD</sequence>
<dbReference type="RefSeq" id="WP_197909585.1">
    <property type="nucleotide sequence ID" value="NZ_LR593886.1"/>
</dbReference>
<name>A0A6P2D1Y7_9BACT</name>
<reference evidence="1 2" key="1">
    <citation type="submission" date="2019-05" db="EMBL/GenBank/DDBJ databases">
        <authorList>
            <consortium name="Science for Life Laboratories"/>
        </authorList>
    </citation>
    <scope>NUCLEOTIDE SEQUENCE [LARGE SCALE GENOMIC DNA]</scope>
    <source>
        <strain evidence="1">Soil9</strain>
    </source>
</reference>
<accession>A0A6P2D1Y7</accession>
<dbReference type="AlphaFoldDB" id="A0A6P2D1Y7"/>
<dbReference type="KEGG" id="gms:SOIL9_23660"/>
<keyword evidence="2" id="KW-1185">Reference proteome</keyword>
<organism evidence="1 2">
    <name type="scientific">Gemmata massiliana</name>
    <dbReference type="NCBI Taxonomy" id="1210884"/>
    <lineage>
        <taxon>Bacteria</taxon>
        <taxon>Pseudomonadati</taxon>
        <taxon>Planctomycetota</taxon>
        <taxon>Planctomycetia</taxon>
        <taxon>Gemmatales</taxon>
        <taxon>Gemmataceae</taxon>
        <taxon>Gemmata</taxon>
    </lineage>
</organism>
<protein>
    <recommendedName>
        <fullName evidence="3">Immunity protein 51</fullName>
    </recommendedName>
</protein>
<evidence type="ECO:0000313" key="2">
    <source>
        <dbReference type="Proteomes" id="UP000464178"/>
    </source>
</evidence>
<gene>
    <name evidence="1" type="ORF">SOIL9_23660</name>
</gene>
<dbReference type="InterPro" id="IPR028956">
    <property type="entry name" value="Imm51"/>
</dbReference>
<proteinExistence type="predicted"/>
<dbReference type="Proteomes" id="UP000464178">
    <property type="component" value="Chromosome"/>
</dbReference>
<dbReference type="EMBL" id="LR593886">
    <property type="protein sequence ID" value="VTR95348.1"/>
    <property type="molecule type" value="Genomic_DNA"/>
</dbReference>
<evidence type="ECO:0008006" key="3">
    <source>
        <dbReference type="Google" id="ProtNLM"/>
    </source>
</evidence>
<dbReference type="Pfam" id="PF15595">
    <property type="entry name" value="Imm51"/>
    <property type="match status" value="1"/>
</dbReference>